<dbReference type="InterPro" id="IPR027417">
    <property type="entry name" value="P-loop_NTPase"/>
</dbReference>
<dbReference type="InterPro" id="IPR056024">
    <property type="entry name" value="DUF7605"/>
</dbReference>
<dbReference type="AlphaFoldDB" id="A0A0F8A2R9"/>
<evidence type="ECO:0000259" key="3">
    <source>
        <dbReference type="Pfam" id="PF24564"/>
    </source>
</evidence>
<dbReference type="PANTHER" id="PTHR36681">
    <property type="entry name" value="NUCLEAR GTPASE, GERMINAL CENTER-ASSOCIATED, TANDEM DUPLICATE 3"/>
    <property type="match status" value="1"/>
</dbReference>
<dbReference type="InterPro" id="IPR045063">
    <property type="entry name" value="Dynamin_N"/>
</dbReference>
<evidence type="ECO:0000313" key="4">
    <source>
        <dbReference type="EMBL" id="KJZ77212.1"/>
    </source>
</evidence>
<protein>
    <submittedName>
        <fullName evidence="4">Uncharacterized protein</fullName>
    </submittedName>
</protein>
<keyword evidence="5" id="KW-1185">Reference proteome</keyword>
<dbReference type="PANTHER" id="PTHR36681:SF3">
    <property type="entry name" value="NUCLEAR GTPASE, GERMINAL CENTER-ASSOCIATED, TANDEM DUPLICATE 3"/>
    <property type="match status" value="1"/>
</dbReference>
<name>A0A0F8A2R9_9HYPO</name>
<feature type="compositionally biased region" description="Acidic residues" evidence="1">
    <location>
        <begin position="888"/>
        <end position="903"/>
    </location>
</feature>
<dbReference type="Pfam" id="PF00350">
    <property type="entry name" value="Dynamin_N"/>
    <property type="match status" value="1"/>
</dbReference>
<sequence>MGITPLTAEAVQGSNIERQIGGSQPPILSNQLDRVLEKEEASSRAVCNLERIARKIRESPDASSNQNLTDWRALITSLQRENNRFQYVVGVAGDTGTGKSSLLNALLSEAADVAPSSQHGACTAAVCCFLSRSPDDDVDTKFFAKVHLKSKDTVNQELASFFAELNDFEIRLATDGENDSLTFSEQEKLNDQLSVIHGWSGISKERLKEFGRENNTDEITCRCQKSNELFHGENPRRRKIIPIAEDNSNDFLKALKRYVGSTGRSSQALRWPLVAKVEIFVDSELLKDGIILVDLPGETDALDSRSQVAREFYNSLDSQMIVTPGDRAFDNKTAIELLRDDQIMDMEADGLIRDNGICVVVTKADLMDWRNFSGTEVEPASISDDFENLHMRLSELEIAKVQAEEGSGNQAVGCASDDLAHLVQNPDELAREMSRLEALCLRRCIEYRNKDTQKSFEKYFDRIRNSGRAKSAARLSTNLQVFSVSSKAHRALARGRPEPAFHSAQSTGIDALKAWIINASLQKREDHADEILHRCQVLFDAIYSWGSGDIFTGIRLPEDTQARFKHLISKKQEFLHGQLALDIKNFCNRVERLLAKVVLHCPIKNSGAEIRFVKHVESFAMATAKVKMHWATYAACIRRRGGAFQTSVKPRKTYNWQARTYGLFWSPYALSWGQLYGPELLKKTVDFDGRLASFMVRFMQDLALDENLPEEFQIVLRSCAYRIENIFAELRIKMKKSVAEHRQQARIIKQQSRDLIALKMQGAYDTANEVSGKGKKERQEKVMAEQAAMIKERLFLDVGIEIDKELKQERGIFKGSLKRMGTKAVVDIDKIINRLCHDLCSPDKQPTKKKIAEPSKLQQAVLAETNAWRQFWDELRMRLPPMVLKPYEEDEPSSDAENDEEAEGCIKKEGRKDEAVAKAEPGKKQAGKKRATKGDTAAGPRKAAKNNKADGRPRAPKARTAAKSGDEIPRGSAHSAALPESPAMADSQMNEVAMVDADAVNDKGKGRPAARDVINIDE</sequence>
<accession>A0A0F8A2R9</accession>
<dbReference type="Proteomes" id="UP000054481">
    <property type="component" value="Unassembled WGS sequence"/>
</dbReference>
<proteinExistence type="predicted"/>
<evidence type="ECO:0000256" key="1">
    <source>
        <dbReference type="SAM" id="MobiDB-lite"/>
    </source>
</evidence>
<evidence type="ECO:0000259" key="2">
    <source>
        <dbReference type="Pfam" id="PF00350"/>
    </source>
</evidence>
<feature type="region of interest" description="Disordered" evidence="1">
    <location>
        <begin position="886"/>
        <end position="1018"/>
    </location>
</feature>
<dbReference type="Pfam" id="PF24564">
    <property type="entry name" value="DUF7605"/>
    <property type="match status" value="1"/>
</dbReference>
<gene>
    <name evidence="4" type="ORF">HIM_03533</name>
</gene>
<reference evidence="4 5" key="1">
    <citation type="journal article" date="2014" name="Genome Biol. Evol.">
        <title>Comparative genomics and transcriptomics analyses reveal divergent lifestyle features of nematode endoparasitic fungus Hirsutella minnesotensis.</title>
        <authorList>
            <person name="Lai Y."/>
            <person name="Liu K."/>
            <person name="Zhang X."/>
            <person name="Zhang X."/>
            <person name="Li K."/>
            <person name="Wang N."/>
            <person name="Shu C."/>
            <person name="Wu Y."/>
            <person name="Wang C."/>
            <person name="Bushley K.E."/>
            <person name="Xiang M."/>
            <person name="Liu X."/>
        </authorList>
    </citation>
    <scope>NUCLEOTIDE SEQUENCE [LARGE SCALE GENOMIC DNA]</scope>
    <source>
        <strain evidence="4 5">3608</strain>
    </source>
</reference>
<feature type="domain" description="DUF7605" evidence="3">
    <location>
        <begin position="627"/>
        <end position="786"/>
    </location>
</feature>
<feature type="domain" description="Dynamin N-terminal" evidence="2">
    <location>
        <begin position="89"/>
        <end position="338"/>
    </location>
</feature>
<organism evidence="4 5">
    <name type="scientific">Hirsutella minnesotensis 3608</name>
    <dbReference type="NCBI Taxonomy" id="1043627"/>
    <lineage>
        <taxon>Eukaryota</taxon>
        <taxon>Fungi</taxon>
        <taxon>Dikarya</taxon>
        <taxon>Ascomycota</taxon>
        <taxon>Pezizomycotina</taxon>
        <taxon>Sordariomycetes</taxon>
        <taxon>Hypocreomycetidae</taxon>
        <taxon>Hypocreales</taxon>
        <taxon>Ophiocordycipitaceae</taxon>
        <taxon>Hirsutella</taxon>
    </lineage>
</organism>
<dbReference type="EMBL" id="KQ030508">
    <property type="protein sequence ID" value="KJZ77212.1"/>
    <property type="molecule type" value="Genomic_DNA"/>
</dbReference>
<dbReference type="SUPFAM" id="SSF52540">
    <property type="entry name" value="P-loop containing nucleoside triphosphate hydrolases"/>
    <property type="match status" value="1"/>
</dbReference>
<dbReference type="Gene3D" id="3.40.50.300">
    <property type="entry name" value="P-loop containing nucleotide triphosphate hydrolases"/>
    <property type="match status" value="1"/>
</dbReference>
<feature type="compositionally biased region" description="Basic and acidic residues" evidence="1">
    <location>
        <begin position="904"/>
        <end position="923"/>
    </location>
</feature>
<dbReference type="OrthoDB" id="4926881at2759"/>
<evidence type="ECO:0000313" key="5">
    <source>
        <dbReference type="Proteomes" id="UP000054481"/>
    </source>
</evidence>